<dbReference type="RefSeq" id="WP_072763732.1">
    <property type="nucleotide sequence ID" value="NZ_FQYX01000006.1"/>
</dbReference>
<feature type="domain" description="Tail specific protease" evidence="1">
    <location>
        <begin position="226"/>
        <end position="369"/>
    </location>
</feature>
<proteinExistence type="predicted"/>
<dbReference type="GO" id="GO:0007165">
    <property type="term" value="P:signal transduction"/>
    <property type="evidence" value="ECO:0007669"/>
    <property type="project" value="TreeGrafter"/>
</dbReference>
<dbReference type="Pfam" id="PF18294">
    <property type="entry name" value="Pept_S41_N"/>
    <property type="match status" value="1"/>
</dbReference>
<dbReference type="GO" id="GO:0008236">
    <property type="term" value="F:serine-type peptidase activity"/>
    <property type="evidence" value="ECO:0007669"/>
    <property type="project" value="InterPro"/>
</dbReference>
<dbReference type="OrthoDB" id="7168509at2"/>
<keyword evidence="3" id="KW-0645">Protease</keyword>
<name>A0A1M6EE51_9FLAO</name>
<accession>A0A1M6EE51</accession>
<dbReference type="SUPFAM" id="SSF50156">
    <property type="entry name" value="PDZ domain-like"/>
    <property type="match status" value="1"/>
</dbReference>
<evidence type="ECO:0000313" key="3">
    <source>
        <dbReference type="EMBL" id="SHI83744.1"/>
    </source>
</evidence>
<dbReference type="InterPro" id="IPR029045">
    <property type="entry name" value="ClpP/crotonase-like_dom_sf"/>
</dbReference>
<dbReference type="PANTHER" id="PTHR32060:SF30">
    <property type="entry name" value="CARBOXY-TERMINAL PROCESSING PROTEASE CTPA"/>
    <property type="match status" value="1"/>
</dbReference>
<feature type="domain" description="Peptidase S41 N-terminal" evidence="2">
    <location>
        <begin position="32"/>
        <end position="100"/>
    </location>
</feature>
<keyword evidence="4" id="KW-1185">Reference proteome</keyword>
<dbReference type="GO" id="GO:0006508">
    <property type="term" value="P:proteolysis"/>
    <property type="evidence" value="ECO:0007669"/>
    <property type="project" value="UniProtKB-KW"/>
</dbReference>
<gene>
    <name evidence="3" type="ORF">SAMN04487911_106125</name>
</gene>
<dbReference type="InterPro" id="IPR036034">
    <property type="entry name" value="PDZ_sf"/>
</dbReference>
<organism evidence="3 4">
    <name type="scientific">Arenibacter nanhaiticus</name>
    <dbReference type="NCBI Taxonomy" id="558155"/>
    <lineage>
        <taxon>Bacteria</taxon>
        <taxon>Pseudomonadati</taxon>
        <taxon>Bacteroidota</taxon>
        <taxon>Flavobacteriia</taxon>
        <taxon>Flavobacteriales</taxon>
        <taxon>Flavobacteriaceae</taxon>
        <taxon>Arenibacter</taxon>
    </lineage>
</organism>
<keyword evidence="3" id="KW-0378">Hydrolase</keyword>
<dbReference type="GO" id="GO:0004175">
    <property type="term" value="F:endopeptidase activity"/>
    <property type="evidence" value="ECO:0007669"/>
    <property type="project" value="TreeGrafter"/>
</dbReference>
<dbReference type="PANTHER" id="PTHR32060">
    <property type="entry name" value="TAIL-SPECIFIC PROTEASE"/>
    <property type="match status" value="1"/>
</dbReference>
<dbReference type="InterPro" id="IPR005151">
    <property type="entry name" value="Tail-specific_protease"/>
</dbReference>
<evidence type="ECO:0000259" key="1">
    <source>
        <dbReference type="Pfam" id="PF03572"/>
    </source>
</evidence>
<dbReference type="Gene3D" id="3.90.226.10">
    <property type="entry name" value="2-enoyl-CoA Hydratase, Chain A, domain 1"/>
    <property type="match status" value="1"/>
</dbReference>
<sequence length="486" mass="54777">MKKTIGLLVLFLCLSCTDKDDNAFLYPQETTVQNFIWQGLNQWYFWQAEAKNLGDDRFATNEDYVGYLKKYPDPENFFYNTCHRHSNIVGSDAAIDRFSFVNSDYKTLVNQLNGISKSNGVEFGLVRINQGKDLYGYVKYIIPNSNASNKAIARGDIFTRVNGQQLTDENYTSLLFGENDTYTLGMADISGSQISDNNKEVTLTKEVGLVEDPIFVAKTIESNGIKIGYLMYNGFTQSFNESLNNTFGGFKNEGVTELILDLRYNPGGSVYSSQLLASMIYGTNTEDLYIRQRWNDKIQPTLKKEQLEDYFTDKTASGTPINSLNLSKVYVLATNSTASASELVMNGLDPYMDIVHIGTTTRGKNEFSVTMVDDRENDYIYHKSREGKINPKNRWAMQPLMGRNENSVGFSDYTSGLLPDITLNEDLSNMGSLGDLNEPLLARAIQEIAGTTGKWDFKVNMPIEELTNSKMFTSLKDHMILDKSLK</sequence>
<dbReference type="CDD" id="cd07561">
    <property type="entry name" value="Peptidase_S41_CPP_like"/>
    <property type="match status" value="1"/>
</dbReference>
<dbReference type="SUPFAM" id="SSF52096">
    <property type="entry name" value="ClpP/crotonase"/>
    <property type="match status" value="1"/>
</dbReference>
<dbReference type="EMBL" id="FQYX01000006">
    <property type="protein sequence ID" value="SHI83744.1"/>
    <property type="molecule type" value="Genomic_DNA"/>
</dbReference>
<reference evidence="3 4" key="1">
    <citation type="submission" date="2016-11" db="EMBL/GenBank/DDBJ databases">
        <authorList>
            <person name="Jaros S."/>
            <person name="Januszkiewicz K."/>
            <person name="Wedrychowicz H."/>
        </authorList>
    </citation>
    <scope>NUCLEOTIDE SEQUENCE [LARGE SCALE GENOMIC DNA]</scope>
    <source>
        <strain evidence="3 4">CGMCC 1.8863</strain>
    </source>
</reference>
<dbReference type="InterPro" id="IPR041613">
    <property type="entry name" value="Pept_S41_N"/>
</dbReference>
<protein>
    <submittedName>
        <fullName evidence="3">C-terminal processing protease CtpA/Prc, contains a PDZ domain</fullName>
    </submittedName>
</protein>
<dbReference type="AlphaFoldDB" id="A0A1M6EE51"/>
<evidence type="ECO:0000259" key="2">
    <source>
        <dbReference type="Pfam" id="PF18294"/>
    </source>
</evidence>
<dbReference type="STRING" id="558155.SAMN04487911_106125"/>
<dbReference type="GO" id="GO:0030288">
    <property type="term" value="C:outer membrane-bounded periplasmic space"/>
    <property type="evidence" value="ECO:0007669"/>
    <property type="project" value="TreeGrafter"/>
</dbReference>
<dbReference type="Pfam" id="PF03572">
    <property type="entry name" value="Peptidase_S41"/>
    <property type="match status" value="1"/>
</dbReference>
<dbReference type="Gene3D" id="2.30.42.10">
    <property type="match status" value="1"/>
</dbReference>
<dbReference type="Proteomes" id="UP000184231">
    <property type="component" value="Unassembled WGS sequence"/>
</dbReference>
<dbReference type="Gene3D" id="3.30.750.170">
    <property type="match status" value="1"/>
</dbReference>
<evidence type="ECO:0000313" key="4">
    <source>
        <dbReference type="Proteomes" id="UP000184231"/>
    </source>
</evidence>